<dbReference type="RefSeq" id="WP_260531942.1">
    <property type="nucleotide sequence ID" value="NZ_CP104216.1"/>
</dbReference>
<sequence>MTSFAMTAISMPADASTKIQSEACSMNVSSPLNVGDVLTGPTMNGVEIDNVTLSCGGLDAGETPTLRLKVECGGQTIIASAKAPGYNLASLNGFQPVQASGPVTATVIEAPAVGAMGSVTMVVDFKAAQ</sequence>
<name>A0AB38U603_BURGA</name>
<protein>
    <submittedName>
        <fullName evidence="1">Uncharacterized protein</fullName>
    </submittedName>
</protein>
<proteinExistence type="predicted"/>
<accession>A0AB38U603</accession>
<geneLocation type="plasmid" evidence="1 2">
    <name>unnamed1</name>
</geneLocation>
<dbReference type="AlphaFoldDB" id="A0AB38U603"/>
<reference evidence="1" key="1">
    <citation type="submission" date="2022-09" db="EMBL/GenBank/DDBJ databases">
        <title>Genomic of Burkholderia gladioli.</title>
        <authorList>
            <person name="Wu H."/>
        </authorList>
    </citation>
    <scope>NUCLEOTIDE SEQUENCE</scope>
    <source>
        <strain evidence="1">ZN-S4</strain>
        <plasmid evidence="1">unnamed1</plasmid>
    </source>
</reference>
<dbReference type="Proteomes" id="UP001059745">
    <property type="component" value="Plasmid unnamed1"/>
</dbReference>
<evidence type="ECO:0000313" key="1">
    <source>
        <dbReference type="EMBL" id="UWX75383.1"/>
    </source>
</evidence>
<evidence type="ECO:0000313" key="2">
    <source>
        <dbReference type="Proteomes" id="UP001059745"/>
    </source>
</evidence>
<dbReference type="EMBL" id="CP104216">
    <property type="protein sequence ID" value="UWX75383.1"/>
    <property type="molecule type" value="Genomic_DNA"/>
</dbReference>
<gene>
    <name evidence="1" type="ORF">NYZ96_35150</name>
</gene>
<keyword evidence="1" id="KW-0614">Plasmid</keyword>
<organism evidence="1 2">
    <name type="scientific">Burkholderia gladioli</name>
    <name type="common">Pseudomonas marginata</name>
    <name type="synonym">Phytomonas marginata</name>
    <dbReference type="NCBI Taxonomy" id="28095"/>
    <lineage>
        <taxon>Bacteria</taxon>
        <taxon>Pseudomonadati</taxon>
        <taxon>Pseudomonadota</taxon>
        <taxon>Betaproteobacteria</taxon>
        <taxon>Burkholderiales</taxon>
        <taxon>Burkholderiaceae</taxon>
        <taxon>Burkholderia</taxon>
    </lineage>
</organism>